<proteinExistence type="predicted"/>
<name>A0A9P7K2M9_9AGAR</name>
<feature type="compositionally biased region" description="Polar residues" evidence="1">
    <location>
        <begin position="74"/>
        <end position="86"/>
    </location>
</feature>
<evidence type="ECO:0000313" key="2">
    <source>
        <dbReference type="EMBL" id="KAG5635786.1"/>
    </source>
</evidence>
<evidence type="ECO:0000256" key="1">
    <source>
        <dbReference type="SAM" id="MobiDB-lite"/>
    </source>
</evidence>
<dbReference type="EMBL" id="JABCKI010006024">
    <property type="protein sequence ID" value="KAG5635786.1"/>
    <property type="molecule type" value="Genomic_DNA"/>
</dbReference>
<feature type="region of interest" description="Disordered" evidence="1">
    <location>
        <begin position="23"/>
        <end position="86"/>
    </location>
</feature>
<feature type="compositionally biased region" description="Basic and acidic residues" evidence="1">
    <location>
        <begin position="106"/>
        <end position="132"/>
    </location>
</feature>
<reference evidence="2" key="2">
    <citation type="submission" date="2021-10" db="EMBL/GenBank/DDBJ databases">
        <title>Phylogenomics reveals ancestral predisposition of the termite-cultivated fungus Termitomyces towards a domesticated lifestyle.</title>
        <authorList>
            <person name="Auxier B."/>
            <person name="Grum-Grzhimaylo A."/>
            <person name="Cardenas M.E."/>
            <person name="Lodge J.D."/>
            <person name="Laessoe T."/>
            <person name="Pedersen O."/>
            <person name="Smith M.E."/>
            <person name="Kuyper T.W."/>
            <person name="Franco-Molano E.A."/>
            <person name="Baroni T.J."/>
            <person name="Aanen D.K."/>
        </authorList>
    </citation>
    <scope>NUCLEOTIDE SEQUENCE</scope>
    <source>
        <strain evidence="2">D49</strain>
    </source>
</reference>
<dbReference type="Proteomes" id="UP000717328">
    <property type="component" value="Unassembled WGS sequence"/>
</dbReference>
<evidence type="ECO:0000313" key="3">
    <source>
        <dbReference type="Proteomes" id="UP000717328"/>
    </source>
</evidence>
<sequence length="606" mass="66873">MPPKPIVIDVDKPVFVDLSLSSDDDIQEIPAPAKNVPSCPLRNAGLPSSIKIGRKSVSSTKQGPPSKKRRTGPGPSTLQFNDTQGITKRSCSPYLPKAKAVKREFVELSDSDHTEEEPKHKKVKKEREHSPSSDEEEAYSRCHAGLELNNEACWKEKLYNPSDIVEAIARLAVVEPPCPQRPRCFDMSAPHTRYDYHPLSKQVVMRHPRAIQTLPPGQLAGRSGRNTIQPMNCGHRFKTAAGSINKIEQSGEWVVVCSATSGGQPDEPGEELNPYNKDGGITVWNSDTHAIDVYGHWRKWGTLGPDDCADSDEEDTRSSKYYTVNDAKFDPCRHLRIELTAGPGKYSHVPRDLAFKPRESVLAVAERKLNIYSSLSSDGSVSALLVSGKKSQHDVGAIAWGQGPTMSHIFASSEPNDPQVFLGFHKAFDALEGKLLYTFEEHGAGDTMAVTENGDRLALLTRGEGTNNLSVYDIRRATPKAILSISLRPFEVGIEGEVNSAAFSTDGIYLALGRNDNRTHVYDARRLDRLLFDYEHFGESRTSPGCESYGVVQVQWLQKTAHTPFGLITGGNDVEIAQERSACLMFGPPRSFRVIAELSYLVLSYL</sequence>
<gene>
    <name evidence="2" type="ORF">H0H81_010129</name>
</gene>
<feature type="region of interest" description="Disordered" evidence="1">
    <location>
        <begin position="106"/>
        <end position="138"/>
    </location>
</feature>
<organism evidence="2 3">
    <name type="scientific">Sphagnurus paluster</name>
    <dbReference type="NCBI Taxonomy" id="117069"/>
    <lineage>
        <taxon>Eukaryota</taxon>
        <taxon>Fungi</taxon>
        <taxon>Dikarya</taxon>
        <taxon>Basidiomycota</taxon>
        <taxon>Agaricomycotina</taxon>
        <taxon>Agaricomycetes</taxon>
        <taxon>Agaricomycetidae</taxon>
        <taxon>Agaricales</taxon>
        <taxon>Tricholomatineae</taxon>
        <taxon>Lyophyllaceae</taxon>
        <taxon>Sphagnurus</taxon>
    </lineage>
</organism>
<reference evidence="2" key="1">
    <citation type="submission" date="2021-02" db="EMBL/GenBank/DDBJ databases">
        <authorList>
            <person name="Nieuwenhuis M."/>
            <person name="Van De Peppel L.J.J."/>
        </authorList>
    </citation>
    <scope>NUCLEOTIDE SEQUENCE</scope>
    <source>
        <strain evidence="2">D49</strain>
    </source>
</reference>
<comment type="caution">
    <text evidence="2">The sequence shown here is derived from an EMBL/GenBank/DDBJ whole genome shotgun (WGS) entry which is preliminary data.</text>
</comment>
<dbReference type="OrthoDB" id="10248252at2759"/>
<dbReference type="AlphaFoldDB" id="A0A9P7K2M9"/>
<accession>A0A9P7K2M9</accession>
<dbReference type="InterPro" id="IPR015943">
    <property type="entry name" value="WD40/YVTN_repeat-like_dom_sf"/>
</dbReference>
<dbReference type="Gene3D" id="2.130.10.10">
    <property type="entry name" value="YVTN repeat-like/Quinoprotein amine dehydrogenase"/>
    <property type="match status" value="1"/>
</dbReference>
<keyword evidence="3" id="KW-1185">Reference proteome</keyword>
<dbReference type="SUPFAM" id="SSF69322">
    <property type="entry name" value="Tricorn protease domain 2"/>
    <property type="match status" value="1"/>
</dbReference>
<protein>
    <submittedName>
        <fullName evidence="2">Uncharacterized protein</fullName>
    </submittedName>
</protein>